<dbReference type="Gene3D" id="3.10.490.10">
    <property type="entry name" value="Gamma-glutamyl cyclotransferase-like"/>
    <property type="match status" value="1"/>
</dbReference>
<evidence type="ECO:0000256" key="1">
    <source>
        <dbReference type="ARBA" id="ARBA00008861"/>
    </source>
</evidence>
<evidence type="ECO:0000313" key="6">
    <source>
        <dbReference type="Proteomes" id="UP000094527"/>
    </source>
</evidence>
<evidence type="ECO:0000256" key="2">
    <source>
        <dbReference type="PIRSR" id="PIRSR639126-1"/>
    </source>
</evidence>
<dbReference type="Pfam" id="PF06094">
    <property type="entry name" value="GGACT"/>
    <property type="match status" value="1"/>
</dbReference>
<dbReference type="PANTHER" id="PTHR12510">
    <property type="entry name" value="TROPONIN C-AKIN-1 PROTEIN"/>
    <property type="match status" value="1"/>
</dbReference>
<dbReference type="CDD" id="cd06661">
    <property type="entry name" value="GGCT_like"/>
    <property type="match status" value="1"/>
</dbReference>
<accession>A0A1D2MF52</accession>
<dbReference type="OrthoDB" id="113620at2759"/>
<evidence type="ECO:0000313" key="5">
    <source>
        <dbReference type="EMBL" id="ODM91630.1"/>
    </source>
</evidence>
<feature type="active site" description="Proton acceptor" evidence="2">
    <location>
        <position position="89"/>
    </location>
</feature>
<dbReference type="SUPFAM" id="SSF110857">
    <property type="entry name" value="Gamma-glutamyl cyclotransferase-like"/>
    <property type="match status" value="1"/>
</dbReference>
<feature type="domain" description="Gamma-glutamylcyclotransferase AIG2-like" evidence="4">
    <location>
        <begin position="12"/>
        <end position="128"/>
    </location>
</feature>
<proteinExistence type="inferred from homology"/>
<dbReference type="InterPro" id="IPR009288">
    <property type="entry name" value="AIG2-like_dom"/>
</dbReference>
<protein>
    <recommendedName>
        <fullName evidence="3">Gamma-glutamylcyclotransferase family protein</fullName>
    </recommendedName>
</protein>
<comment type="similarity">
    <text evidence="1 3">Belongs to the gamma-glutamylcyclotransferase family.</text>
</comment>
<organism evidence="5 6">
    <name type="scientific">Orchesella cincta</name>
    <name type="common">Springtail</name>
    <name type="synonym">Podura cincta</name>
    <dbReference type="NCBI Taxonomy" id="48709"/>
    <lineage>
        <taxon>Eukaryota</taxon>
        <taxon>Metazoa</taxon>
        <taxon>Ecdysozoa</taxon>
        <taxon>Arthropoda</taxon>
        <taxon>Hexapoda</taxon>
        <taxon>Collembola</taxon>
        <taxon>Entomobryomorpha</taxon>
        <taxon>Entomobryoidea</taxon>
        <taxon>Orchesellidae</taxon>
        <taxon>Orchesellinae</taxon>
        <taxon>Orchesella</taxon>
    </lineage>
</organism>
<dbReference type="EMBL" id="LJIJ01001469">
    <property type="protein sequence ID" value="ODM91630.1"/>
    <property type="molecule type" value="Genomic_DNA"/>
</dbReference>
<name>A0A1D2MF52_ORCCI</name>
<dbReference type="Proteomes" id="UP000094527">
    <property type="component" value="Unassembled WGS sequence"/>
</dbReference>
<reference evidence="5 6" key="1">
    <citation type="journal article" date="2016" name="Genome Biol. Evol.">
        <title>Gene Family Evolution Reflects Adaptation to Soil Environmental Stressors in the Genome of the Collembolan Orchesella cincta.</title>
        <authorList>
            <person name="Faddeeva-Vakhrusheva A."/>
            <person name="Derks M.F."/>
            <person name="Anvar S.Y."/>
            <person name="Agamennone V."/>
            <person name="Suring W."/>
            <person name="Smit S."/>
            <person name="van Straalen N.M."/>
            <person name="Roelofs D."/>
        </authorList>
    </citation>
    <scope>NUCLEOTIDE SEQUENCE [LARGE SCALE GENOMIC DNA]</scope>
    <source>
        <tissue evidence="5">Mixed pool</tissue>
    </source>
</reference>
<dbReference type="GO" id="GO:0061929">
    <property type="term" value="F:gamma-glutamylaminecyclotransferase activity"/>
    <property type="evidence" value="ECO:0007669"/>
    <property type="project" value="InterPro"/>
</dbReference>
<dbReference type="STRING" id="48709.A0A1D2MF52"/>
<dbReference type="OMA" id="FENIPTM"/>
<keyword evidence="6" id="KW-1185">Reference proteome</keyword>
<sequence length="184" mass="20837">MANKANSILYAFVYGTLKRGEPNHHWLTDTTNGSAKFIGTGVMQQKYPLVIASRYNIPFLVDKEGTGKNVHGELYEIDETMLASLDILEEYPKLYTRRQTPILLTGDSNDSGLVKQAWTYFLSDFRQELLNLPYLDSYLSNGSHNMPYVARYVRDMSVDHRPDVKNMTADMAVDVKNMTAVVSA</sequence>
<dbReference type="InterPro" id="IPR036568">
    <property type="entry name" value="GGCT-like_sf"/>
</dbReference>
<dbReference type="InterPro" id="IPR013024">
    <property type="entry name" value="GGCT-like"/>
</dbReference>
<gene>
    <name evidence="5" type="ORF">Ocin01_15052</name>
</gene>
<dbReference type="PANTHER" id="PTHR12510:SF4">
    <property type="entry name" value="GAMMA-GLUTAMYLAMINECYCLOTRANSFERASE"/>
    <property type="match status" value="1"/>
</dbReference>
<dbReference type="AlphaFoldDB" id="A0A1D2MF52"/>
<dbReference type="InterPro" id="IPR039126">
    <property type="entry name" value="GGACT"/>
</dbReference>
<comment type="caution">
    <text evidence="5">The sequence shown here is derived from an EMBL/GenBank/DDBJ whole genome shotgun (WGS) entry which is preliminary data.</text>
</comment>
<dbReference type="GO" id="GO:0005829">
    <property type="term" value="C:cytosol"/>
    <property type="evidence" value="ECO:0007669"/>
    <property type="project" value="TreeGrafter"/>
</dbReference>
<evidence type="ECO:0000259" key="4">
    <source>
        <dbReference type="Pfam" id="PF06094"/>
    </source>
</evidence>
<evidence type="ECO:0000256" key="3">
    <source>
        <dbReference type="RuleBase" id="RU367036"/>
    </source>
</evidence>